<evidence type="ECO:0000313" key="4">
    <source>
        <dbReference type="Proteomes" id="UP000319432"/>
    </source>
</evidence>
<gene>
    <name evidence="3" type="ORF">EEL30_20795</name>
</gene>
<feature type="domain" description="YheO-like" evidence="1">
    <location>
        <begin position="7"/>
        <end position="120"/>
    </location>
</feature>
<reference evidence="3 4" key="1">
    <citation type="submission" date="2018-11" db="EMBL/GenBank/DDBJ databases">
        <title>Phylogenetic determinants of toxin gene distribution in genomes of Brevibacillus laterosporus.</title>
        <authorList>
            <person name="Glare T.R."/>
            <person name="Durrant A."/>
            <person name="Berry C."/>
            <person name="Palma L."/>
            <person name="Ormskirk M."/>
            <person name="Cox M.O."/>
        </authorList>
    </citation>
    <scope>NUCLEOTIDE SEQUENCE [LARGE SCALE GENOMIC DNA]</scope>
    <source>
        <strain evidence="3 4">1821L</strain>
    </source>
</reference>
<keyword evidence="3" id="KW-0418">Kinase</keyword>
<evidence type="ECO:0000259" key="2">
    <source>
        <dbReference type="Pfam" id="PF13309"/>
    </source>
</evidence>
<dbReference type="PANTHER" id="PTHR35568">
    <property type="entry name" value="TRANSCRIPTIONAL REGULATOR DAUR"/>
    <property type="match status" value="1"/>
</dbReference>
<dbReference type="InterPro" id="IPR039446">
    <property type="entry name" value="DauR-like"/>
</dbReference>
<protein>
    <submittedName>
        <fullName evidence="3">Histidine kinase</fullName>
    </submittedName>
</protein>
<accession>A0A518VBZ3</accession>
<dbReference type="OrthoDB" id="9796595at2"/>
<dbReference type="PANTHER" id="PTHR35568:SF1">
    <property type="entry name" value="TRANSCRIPTIONAL REGULATOR DAUR"/>
    <property type="match status" value="1"/>
</dbReference>
<feature type="domain" description="Transcriptional regulator DauR-like HTH" evidence="2">
    <location>
        <begin position="160"/>
        <end position="220"/>
    </location>
</feature>
<organism evidence="3 4">
    <name type="scientific">Brevibacillus laterosporus</name>
    <name type="common">Bacillus laterosporus</name>
    <dbReference type="NCBI Taxonomy" id="1465"/>
    <lineage>
        <taxon>Bacteria</taxon>
        <taxon>Bacillati</taxon>
        <taxon>Bacillota</taxon>
        <taxon>Bacilli</taxon>
        <taxon>Bacillales</taxon>
        <taxon>Paenibacillaceae</taxon>
        <taxon>Brevibacillus</taxon>
    </lineage>
</organism>
<dbReference type="Pfam" id="PF08348">
    <property type="entry name" value="PAS_6"/>
    <property type="match status" value="1"/>
</dbReference>
<evidence type="ECO:0000313" key="3">
    <source>
        <dbReference type="EMBL" id="QDX94506.1"/>
    </source>
</evidence>
<dbReference type="GO" id="GO:0016301">
    <property type="term" value="F:kinase activity"/>
    <property type="evidence" value="ECO:0007669"/>
    <property type="project" value="UniProtKB-KW"/>
</dbReference>
<dbReference type="Proteomes" id="UP000319432">
    <property type="component" value="Chromosome"/>
</dbReference>
<sequence length="231" mass="26588">MDNKAVLQMYVPLVTFIASIVGKHSEVVLHDLSEQETSIIAIENGQISGRTIGDAPTNLVLQVLQDKTYLKKEFIANYKAYGKNGKVFRSWSYFIKNQVNELIGVLCINSDVEHFEKAKEWIDSFLHVEEKEQGQEVDQAVRRELEHLPEHLHGQVEDVLASMIHQTMMHIPTPPERMTVQEKMDIVKQLYHQGVFQLKGGVHAISKQLKSSEPTIYRYLQKIKEEEKDSF</sequence>
<proteinExistence type="predicted"/>
<dbReference type="EMBL" id="CP033464">
    <property type="protein sequence ID" value="QDX94506.1"/>
    <property type="molecule type" value="Genomic_DNA"/>
</dbReference>
<evidence type="ECO:0000259" key="1">
    <source>
        <dbReference type="Pfam" id="PF08348"/>
    </source>
</evidence>
<dbReference type="InterPro" id="IPR013559">
    <property type="entry name" value="YheO"/>
</dbReference>
<keyword evidence="3" id="KW-0808">Transferase</keyword>
<name>A0A518VBZ3_BRELA</name>
<dbReference type="InterPro" id="IPR039445">
    <property type="entry name" value="DauR-like_HTH"/>
</dbReference>
<dbReference type="AlphaFoldDB" id="A0A518VBZ3"/>
<dbReference type="Pfam" id="PF13309">
    <property type="entry name" value="HTH_22"/>
    <property type="match status" value="1"/>
</dbReference>
<keyword evidence="4" id="KW-1185">Reference proteome</keyword>